<organism evidence="2 3">
    <name type="scientific">Moraxella pluranimalium</name>
    <dbReference type="NCBI Taxonomy" id="470453"/>
    <lineage>
        <taxon>Bacteria</taxon>
        <taxon>Pseudomonadati</taxon>
        <taxon>Pseudomonadota</taxon>
        <taxon>Gammaproteobacteria</taxon>
        <taxon>Moraxellales</taxon>
        <taxon>Moraxellaceae</taxon>
        <taxon>Moraxella</taxon>
    </lineage>
</organism>
<proteinExistence type="predicted"/>
<name>A0A1T0CTG4_9GAMM</name>
<evidence type="ECO:0000313" key="3">
    <source>
        <dbReference type="Proteomes" id="UP000189800"/>
    </source>
</evidence>
<dbReference type="SUPFAM" id="SSF88723">
    <property type="entry name" value="PIN domain-like"/>
    <property type="match status" value="1"/>
</dbReference>
<gene>
    <name evidence="2" type="ORF">B0680_02075</name>
</gene>
<dbReference type="AlphaFoldDB" id="A0A1T0CTG4"/>
<feature type="domain" description="PIN" evidence="1">
    <location>
        <begin position="6"/>
        <end position="115"/>
    </location>
</feature>
<sequence length="128" mass="14532">MSGTNYLLDTCFIIELYNGHPDVIEIIKNNRIDLNHCVISPINRMEVLGFGQLSDQDRQNLEHLLNSISKVAIDKTVEDTVINLRSRHKIKLPDAIVLATALTYNLELLSLDHGLMNKYQKEISQSNS</sequence>
<dbReference type="RefSeq" id="WP_158078288.1">
    <property type="nucleotide sequence ID" value="NZ_MUYU01000006.1"/>
</dbReference>
<keyword evidence="3" id="KW-1185">Reference proteome</keyword>
<comment type="caution">
    <text evidence="2">The sequence shown here is derived from an EMBL/GenBank/DDBJ whole genome shotgun (WGS) entry which is preliminary data.</text>
</comment>
<evidence type="ECO:0000259" key="1">
    <source>
        <dbReference type="Pfam" id="PF01850"/>
    </source>
</evidence>
<accession>A0A1T0CTG4</accession>
<dbReference type="OrthoDB" id="532510at2"/>
<dbReference type="Proteomes" id="UP000189800">
    <property type="component" value="Unassembled WGS sequence"/>
</dbReference>
<dbReference type="Gene3D" id="3.40.50.1010">
    <property type="entry name" value="5'-nuclease"/>
    <property type="match status" value="1"/>
</dbReference>
<dbReference type="InterPro" id="IPR029060">
    <property type="entry name" value="PIN-like_dom_sf"/>
</dbReference>
<dbReference type="STRING" id="470453.B0680_02075"/>
<evidence type="ECO:0000313" key="2">
    <source>
        <dbReference type="EMBL" id="OOS25634.1"/>
    </source>
</evidence>
<dbReference type="Pfam" id="PF01850">
    <property type="entry name" value="PIN"/>
    <property type="match status" value="1"/>
</dbReference>
<reference evidence="2 3" key="1">
    <citation type="submission" date="2017-02" db="EMBL/GenBank/DDBJ databases">
        <title>Draft genome sequence of Moraxella pluranimalium CCUG 54913T type strain.</title>
        <authorList>
            <person name="Salva-Serra F."/>
            <person name="Engstrom-Jakobsson H."/>
            <person name="Thorell K."/>
            <person name="Jaen-Luchoro D."/>
            <person name="Gonzales-Siles L."/>
            <person name="Karlsson R."/>
            <person name="Yazdan S."/>
            <person name="Boulund F."/>
            <person name="Johnning A."/>
            <person name="Engstrand L."/>
            <person name="Kristiansson E."/>
            <person name="Moore E."/>
        </authorList>
    </citation>
    <scope>NUCLEOTIDE SEQUENCE [LARGE SCALE GENOMIC DNA]</scope>
    <source>
        <strain evidence="2 3">CCUG 54913</strain>
    </source>
</reference>
<dbReference type="EMBL" id="MUYU01000006">
    <property type="protein sequence ID" value="OOS25634.1"/>
    <property type="molecule type" value="Genomic_DNA"/>
</dbReference>
<protein>
    <recommendedName>
        <fullName evidence="1">PIN domain-containing protein</fullName>
    </recommendedName>
</protein>
<dbReference type="InterPro" id="IPR002716">
    <property type="entry name" value="PIN_dom"/>
</dbReference>